<dbReference type="EMBL" id="JAPQKS010000002">
    <property type="protein sequence ID" value="KAJ5246634.1"/>
    <property type="molecule type" value="Genomic_DNA"/>
</dbReference>
<organism evidence="1 2">
    <name type="scientific">Penicillium chermesinum</name>
    <dbReference type="NCBI Taxonomy" id="63820"/>
    <lineage>
        <taxon>Eukaryota</taxon>
        <taxon>Fungi</taxon>
        <taxon>Dikarya</taxon>
        <taxon>Ascomycota</taxon>
        <taxon>Pezizomycotina</taxon>
        <taxon>Eurotiomycetes</taxon>
        <taxon>Eurotiomycetidae</taxon>
        <taxon>Eurotiales</taxon>
        <taxon>Aspergillaceae</taxon>
        <taxon>Penicillium</taxon>
    </lineage>
</organism>
<comment type="caution">
    <text evidence="1">The sequence shown here is derived from an EMBL/GenBank/DDBJ whole genome shotgun (WGS) entry which is preliminary data.</text>
</comment>
<dbReference type="Proteomes" id="UP001150941">
    <property type="component" value="Unassembled WGS sequence"/>
</dbReference>
<evidence type="ECO:0000313" key="2">
    <source>
        <dbReference type="Proteomes" id="UP001150941"/>
    </source>
</evidence>
<reference evidence="1" key="1">
    <citation type="submission" date="2022-11" db="EMBL/GenBank/DDBJ databases">
        <authorList>
            <person name="Petersen C."/>
        </authorList>
    </citation>
    <scope>NUCLEOTIDE SEQUENCE</scope>
    <source>
        <strain evidence="1">IBT 19713</strain>
    </source>
</reference>
<proteinExistence type="predicted"/>
<accession>A0A9W9PGV8</accession>
<protein>
    <submittedName>
        <fullName evidence="1">Uncharacterized protein</fullName>
    </submittedName>
</protein>
<dbReference type="GeneID" id="83198217"/>
<gene>
    <name evidence="1" type="ORF">N7468_001617</name>
</gene>
<dbReference type="RefSeq" id="XP_058334055.1">
    <property type="nucleotide sequence ID" value="XM_058470914.1"/>
</dbReference>
<sequence>MSTSETEVPEQLFLEFSIQDIIQRETNGLAVMEPWASAYVDAIRNRRFGDAVWARYHLAGDVDSETGIIGDTSKSVLQMIEEDAVGYRTGESGLYAEALSTVYERTSESDGHPEVIELLLRVGKQSIRELRAQFKDEFDS</sequence>
<name>A0A9W9PGV8_9EURO</name>
<reference evidence="1" key="2">
    <citation type="journal article" date="2023" name="IMA Fungus">
        <title>Comparative genomic study of the Penicillium genus elucidates a diverse pangenome and 15 lateral gene transfer events.</title>
        <authorList>
            <person name="Petersen C."/>
            <person name="Sorensen T."/>
            <person name="Nielsen M.R."/>
            <person name="Sondergaard T.E."/>
            <person name="Sorensen J.L."/>
            <person name="Fitzpatrick D.A."/>
            <person name="Frisvad J.C."/>
            <person name="Nielsen K.L."/>
        </authorList>
    </citation>
    <scope>NUCLEOTIDE SEQUENCE</scope>
    <source>
        <strain evidence="1">IBT 19713</strain>
    </source>
</reference>
<dbReference type="AlphaFoldDB" id="A0A9W9PGV8"/>
<keyword evidence="2" id="KW-1185">Reference proteome</keyword>
<evidence type="ECO:0000313" key="1">
    <source>
        <dbReference type="EMBL" id="KAJ5246634.1"/>
    </source>
</evidence>
<dbReference type="OrthoDB" id="5100247at2759"/>